<accession>A0A3P8S0Q9</accession>
<reference evidence="2 3" key="1">
    <citation type="submission" date="2018-03" db="EMBL/GenBank/DDBJ databases">
        <title>Finding Nemo's genes: A chromosome-scale reference assembly of the genome of the orange clownfish Amphiprion percula.</title>
        <authorList>
            <person name="Lehmann R."/>
        </authorList>
    </citation>
    <scope>NUCLEOTIDE SEQUENCE</scope>
</reference>
<dbReference type="InterPro" id="IPR027267">
    <property type="entry name" value="AH/BAR_dom_sf"/>
</dbReference>
<organism evidence="2 3">
    <name type="scientific">Amphiprion percula</name>
    <name type="common">Orange clownfish</name>
    <name type="synonym">Lutjanus percula</name>
    <dbReference type="NCBI Taxonomy" id="161767"/>
    <lineage>
        <taxon>Eukaryota</taxon>
        <taxon>Metazoa</taxon>
        <taxon>Chordata</taxon>
        <taxon>Craniata</taxon>
        <taxon>Vertebrata</taxon>
        <taxon>Euteleostomi</taxon>
        <taxon>Actinopterygii</taxon>
        <taxon>Neopterygii</taxon>
        <taxon>Teleostei</taxon>
        <taxon>Neoteleostei</taxon>
        <taxon>Acanthomorphata</taxon>
        <taxon>Ovalentaria</taxon>
        <taxon>Pomacentridae</taxon>
        <taxon>Amphiprion</taxon>
    </lineage>
</organism>
<proteinExistence type="predicted"/>
<dbReference type="STRING" id="161767.ENSAPEP00000005084"/>
<keyword evidence="3" id="KW-1185">Reference proteome</keyword>
<dbReference type="Ensembl" id="ENSAPET00000005219.1">
    <property type="protein sequence ID" value="ENSAPEP00000005084.1"/>
    <property type="gene ID" value="ENSAPEG00000003653.1"/>
</dbReference>
<dbReference type="Gene3D" id="1.20.1270.60">
    <property type="entry name" value="Arfaptin homology (AH) domain/BAR domain"/>
    <property type="match status" value="1"/>
</dbReference>
<sequence length="62" mass="6762">GRGAGPKPEFGKLLCKKISGAEGTKLDVDFMEMEKKIEVTSKSVFDLLSKTTEYLEPGPELS</sequence>
<dbReference type="Pfam" id="PF03114">
    <property type="entry name" value="BAR"/>
    <property type="match status" value="1"/>
</dbReference>
<evidence type="ECO:0000259" key="1">
    <source>
        <dbReference type="Pfam" id="PF03114"/>
    </source>
</evidence>
<evidence type="ECO:0000313" key="2">
    <source>
        <dbReference type="Ensembl" id="ENSAPEP00000005084.1"/>
    </source>
</evidence>
<dbReference type="SUPFAM" id="SSF103657">
    <property type="entry name" value="BAR/IMD domain-like"/>
    <property type="match status" value="1"/>
</dbReference>
<feature type="domain" description="BAR" evidence="1">
    <location>
        <begin position="14"/>
        <end position="60"/>
    </location>
</feature>
<reference evidence="2" key="3">
    <citation type="submission" date="2025-09" db="UniProtKB">
        <authorList>
            <consortium name="Ensembl"/>
        </authorList>
    </citation>
    <scope>IDENTIFICATION</scope>
</reference>
<dbReference type="Proteomes" id="UP000265080">
    <property type="component" value="Chromosome 1"/>
</dbReference>
<evidence type="ECO:0000313" key="3">
    <source>
        <dbReference type="Proteomes" id="UP000265080"/>
    </source>
</evidence>
<dbReference type="OMA" id="LYHRMSE"/>
<protein>
    <recommendedName>
        <fullName evidence="1">BAR domain-containing protein</fullName>
    </recommendedName>
</protein>
<dbReference type="AlphaFoldDB" id="A0A3P8S0Q9"/>
<reference evidence="2" key="2">
    <citation type="submission" date="2025-08" db="UniProtKB">
        <authorList>
            <consortium name="Ensembl"/>
        </authorList>
    </citation>
    <scope>IDENTIFICATION</scope>
</reference>
<dbReference type="GO" id="GO:0005737">
    <property type="term" value="C:cytoplasm"/>
    <property type="evidence" value="ECO:0007669"/>
    <property type="project" value="InterPro"/>
</dbReference>
<dbReference type="InterPro" id="IPR004148">
    <property type="entry name" value="BAR_dom"/>
</dbReference>
<name>A0A3P8S0Q9_AMPPE</name>